<feature type="domain" description="HTH araC/xylS-type" evidence="4">
    <location>
        <begin position="188"/>
        <end position="286"/>
    </location>
</feature>
<keyword evidence="3" id="KW-0804">Transcription</keyword>
<evidence type="ECO:0000313" key="6">
    <source>
        <dbReference type="Proteomes" id="UP000263753"/>
    </source>
</evidence>
<keyword evidence="1" id="KW-0805">Transcription regulation</keyword>
<dbReference type="Pfam" id="PF12833">
    <property type="entry name" value="HTH_18"/>
    <property type="match status" value="1"/>
</dbReference>
<dbReference type="Proteomes" id="UP000263753">
    <property type="component" value="Chromosome"/>
</dbReference>
<name>A0A3B7LSK5_9GAMM</name>
<protein>
    <submittedName>
        <fullName evidence="5">AraC family transcriptional regulator</fullName>
    </submittedName>
</protein>
<accession>A0A3B7LSK5</accession>
<evidence type="ECO:0000256" key="1">
    <source>
        <dbReference type="ARBA" id="ARBA00023015"/>
    </source>
</evidence>
<evidence type="ECO:0000313" key="5">
    <source>
        <dbReference type="EMBL" id="AXY55391.1"/>
    </source>
</evidence>
<dbReference type="EMBL" id="CP032134">
    <property type="protein sequence ID" value="AXY55391.1"/>
    <property type="molecule type" value="Genomic_DNA"/>
</dbReference>
<dbReference type="AlphaFoldDB" id="A0A3B7LSK5"/>
<dbReference type="PANTHER" id="PTHR46796">
    <property type="entry name" value="HTH-TYPE TRANSCRIPTIONAL ACTIVATOR RHAS-RELATED"/>
    <property type="match status" value="1"/>
</dbReference>
<dbReference type="PROSITE" id="PS01124">
    <property type="entry name" value="HTH_ARAC_FAMILY_2"/>
    <property type="match status" value="1"/>
</dbReference>
<dbReference type="InterPro" id="IPR020449">
    <property type="entry name" value="Tscrpt_reg_AraC-type_HTH"/>
</dbReference>
<dbReference type="Gene3D" id="1.10.10.60">
    <property type="entry name" value="Homeodomain-like"/>
    <property type="match status" value="2"/>
</dbReference>
<dbReference type="GO" id="GO:0003700">
    <property type="term" value="F:DNA-binding transcription factor activity"/>
    <property type="evidence" value="ECO:0007669"/>
    <property type="project" value="InterPro"/>
</dbReference>
<evidence type="ECO:0000256" key="3">
    <source>
        <dbReference type="ARBA" id="ARBA00023163"/>
    </source>
</evidence>
<gene>
    <name evidence="5" type="ORF">CDG60_01460</name>
</gene>
<dbReference type="RefSeq" id="WP_087513001.1">
    <property type="nucleotide sequence ID" value="NZ_CP032134.1"/>
</dbReference>
<dbReference type="GO" id="GO:0043565">
    <property type="term" value="F:sequence-specific DNA binding"/>
    <property type="evidence" value="ECO:0007669"/>
    <property type="project" value="InterPro"/>
</dbReference>
<dbReference type="InterPro" id="IPR050204">
    <property type="entry name" value="AraC_XylS_family_regulators"/>
</dbReference>
<reference evidence="6" key="1">
    <citation type="submission" date="2018-09" db="EMBL/GenBank/DDBJ databases">
        <title>The complete genome of Acinetobacter sp. strain WCHAc010005.</title>
        <authorList>
            <person name="Hu Y."/>
            <person name="Long H."/>
            <person name="Feng Y."/>
            <person name="Zong Z."/>
        </authorList>
    </citation>
    <scope>NUCLEOTIDE SEQUENCE [LARGE SCALE GENOMIC DNA]</scope>
    <source>
        <strain evidence="6">WCHAc010005</strain>
    </source>
</reference>
<evidence type="ECO:0000259" key="4">
    <source>
        <dbReference type="PROSITE" id="PS01124"/>
    </source>
</evidence>
<evidence type="ECO:0000256" key="2">
    <source>
        <dbReference type="ARBA" id="ARBA00023125"/>
    </source>
</evidence>
<dbReference type="InterPro" id="IPR009057">
    <property type="entry name" value="Homeodomain-like_sf"/>
</dbReference>
<dbReference type="PRINTS" id="PR00032">
    <property type="entry name" value="HTHARAC"/>
</dbReference>
<dbReference type="KEGG" id="achi:CDG60_01460"/>
<sequence>MPYQTISQLQQHKTQLMDTIQIGSGMQMAVWNNHHDRVRVCSDHHTLSLYIQDGYESYRKTHSGWKNGGGPDRFCLMPEGQDSTWDIRGNLTFAHLYYTDQHLRDIAQKIWDKEPAHIELYEQDFGQDALISTGYRQFLLNCDWQDPANQLQLSSASTLLLNHLLQNYSNVQWKLPRVTGGLAPFILKRVLEWIDQHLQTAITIASLAQQADLSEYHFAHMFKQSMGLPPHQYVLQRRLDKAHRLILNSRDELTDIALFCGFSSASHFSVRFKQHYGYSPSQLRKGF</sequence>
<organism evidence="5 6">
    <name type="scientific">Acinetobacter chinensis</name>
    <dbReference type="NCBI Taxonomy" id="2004650"/>
    <lineage>
        <taxon>Bacteria</taxon>
        <taxon>Pseudomonadati</taxon>
        <taxon>Pseudomonadota</taxon>
        <taxon>Gammaproteobacteria</taxon>
        <taxon>Moraxellales</taxon>
        <taxon>Moraxellaceae</taxon>
        <taxon>Acinetobacter</taxon>
    </lineage>
</organism>
<dbReference type="PANTHER" id="PTHR46796:SF6">
    <property type="entry name" value="ARAC SUBFAMILY"/>
    <property type="match status" value="1"/>
</dbReference>
<dbReference type="InterPro" id="IPR018060">
    <property type="entry name" value="HTH_AraC"/>
</dbReference>
<dbReference type="SMART" id="SM00342">
    <property type="entry name" value="HTH_ARAC"/>
    <property type="match status" value="1"/>
</dbReference>
<dbReference type="SUPFAM" id="SSF46689">
    <property type="entry name" value="Homeodomain-like"/>
    <property type="match status" value="2"/>
</dbReference>
<proteinExistence type="predicted"/>
<keyword evidence="2" id="KW-0238">DNA-binding</keyword>